<reference evidence="1 2" key="1">
    <citation type="submission" date="2024-09" db="EMBL/GenBank/DDBJ databases">
        <authorList>
            <person name="Sun Q."/>
            <person name="Mori K."/>
        </authorList>
    </citation>
    <scope>NUCLEOTIDE SEQUENCE [LARGE SCALE GENOMIC DNA]</scope>
    <source>
        <strain evidence="1 2">CECT 9424</strain>
    </source>
</reference>
<accession>A0ABV5HYP5</accession>
<organism evidence="1 2">
    <name type="scientific">Roseovarius ramblicola</name>
    <dbReference type="NCBI Taxonomy" id="2022336"/>
    <lineage>
        <taxon>Bacteria</taxon>
        <taxon>Pseudomonadati</taxon>
        <taxon>Pseudomonadota</taxon>
        <taxon>Alphaproteobacteria</taxon>
        <taxon>Rhodobacterales</taxon>
        <taxon>Roseobacteraceae</taxon>
        <taxon>Roseovarius</taxon>
    </lineage>
</organism>
<evidence type="ECO:0000313" key="1">
    <source>
        <dbReference type="EMBL" id="MFB9149539.1"/>
    </source>
</evidence>
<protein>
    <submittedName>
        <fullName evidence="1">Uncharacterized protein</fullName>
    </submittedName>
</protein>
<evidence type="ECO:0000313" key="2">
    <source>
        <dbReference type="Proteomes" id="UP001589670"/>
    </source>
</evidence>
<dbReference type="Proteomes" id="UP001589670">
    <property type="component" value="Unassembled WGS sequence"/>
</dbReference>
<dbReference type="RefSeq" id="WP_377068556.1">
    <property type="nucleotide sequence ID" value="NZ_JBHMEC010000011.1"/>
</dbReference>
<proteinExistence type="predicted"/>
<name>A0ABV5HYP5_9RHOB</name>
<keyword evidence="2" id="KW-1185">Reference proteome</keyword>
<gene>
    <name evidence="1" type="ORF">ACFFU4_07215</name>
</gene>
<dbReference type="EMBL" id="JBHMEC010000011">
    <property type="protein sequence ID" value="MFB9149539.1"/>
    <property type="molecule type" value="Genomic_DNA"/>
</dbReference>
<comment type="caution">
    <text evidence="1">The sequence shown here is derived from an EMBL/GenBank/DDBJ whole genome shotgun (WGS) entry which is preliminary data.</text>
</comment>
<sequence>MRHQIGFLVGLAIIGLVAIVAALPAFAQPCYPRDAVAEGLRSEYGGTLRMRALTSGGHLVELFAAPSGTWTLILTRPDGLSCAMDSGEAIEMVEPVEGDPASWRPSHPGAGQPGDARRIEVSESHRALVDECHGRGERLALSIERDAAHHPAALGDVFARGVPEHVSAAQEPHALIGVDGDLFSVGDGSGSGTEKGGGETIWHGVAPAVALRC</sequence>